<feature type="transmembrane region" description="Helical" evidence="9">
    <location>
        <begin position="192"/>
        <end position="209"/>
    </location>
</feature>
<dbReference type="PANTHER" id="PTHR11795:SF445">
    <property type="entry name" value="AMINO ACID ABC TRANSPORTER PERMEASE PROTEIN"/>
    <property type="match status" value="1"/>
</dbReference>
<dbReference type="GO" id="GO:0006865">
    <property type="term" value="P:amino acid transport"/>
    <property type="evidence" value="ECO:0007669"/>
    <property type="project" value="UniProtKB-KW"/>
</dbReference>
<evidence type="ECO:0000313" key="11">
    <source>
        <dbReference type="Proteomes" id="UP000216311"/>
    </source>
</evidence>
<sequence>MTDPQLWFSAIEIGCFFGLMALAFLLILVGSGFFNFALGPLAMVGGLGTSWLSLQLELPLPVAVLISLGVVVLLSAAMEVLVVRPIQQRSGSGELPALVAVAALIFAVQQGAGLVFGRSPLPGQRFSDADPLEIGEAILPVSAIILVVTTFVLFAAVTAWMRFTSTGRLLRAVGDNKDAAAVLGLPVRRIRLIAFILGGLIAGVAGLLYSSKSGVSFGMGLSWTLTGFLALVIGGTGRMWAPLVGGLILGVVQVFTPFYLSLIGPQTVILVLGLIFFAFKPEGLFTRKVRA</sequence>
<dbReference type="RefSeq" id="WP_094365453.1">
    <property type="nucleotide sequence ID" value="NZ_NMVQ01000047.1"/>
</dbReference>
<evidence type="ECO:0000256" key="4">
    <source>
        <dbReference type="ARBA" id="ARBA00022692"/>
    </source>
</evidence>
<evidence type="ECO:0000256" key="2">
    <source>
        <dbReference type="ARBA" id="ARBA00022448"/>
    </source>
</evidence>
<accession>A0A255GPS1</accession>
<feature type="transmembrane region" description="Helical" evidence="9">
    <location>
        <begin position="266"/>
        <end position="285"/>
    </location>
</feature>
<keyword evidence="5" id="KW-0029">Amino-acid transport</keyword>
<dbReference type="GO" id="GO:0022857">
    <property type="term" value="F:transmembrane transporter activity"/>
    <property type="evidence" value="ECO:0007669"/>
    <property type="project" value="InterPro"/>
</dbReference>
<name>A0A255GPS1_9ACTN</name>
<evidence type="ECO:0000256" key="6">
    <source>
        <dbReference type="ARBA" id="ARBA00022989"/>
    </source>
</evidence>
<evidence type="ECO:0000313" key="10">
    <source>
        <dbReference type="EMBL" id="OYO16566.1"/>
    </source>
</evidence>
<dbReference type="EMBL" id="NMVQ01000047">
    <property type="protein sequence ID" value="OYO16566.1"/>
    <property type="molecule type" value="Genomic_DNA"/>
</dbReference>
<comment type="subcellular location">
    <subcellularLocation>
        <location evidence="1">Cell membrane</location>
        <topology evidence="1">Multi-pass membrane protein</topology>
    </subcellularLocation>
</comment>
<dbReference type="OrthoDB" id="9792579at2"/>
<feature type="transmembrane region" description="Helical" evidence="9">
    <location>
        <begin position="137"/>
        <end position="161"/>
    </location>
</feature>
<evidence type="ECO:0000256" key="1">
    <source>
        <dbReference type="ARBA" id="ARBA00004651"/>
    </source>
</evidence>
<reference evidence="10 11" key="1">
    <citation type="submission" date="2017-07" db="EMBL/GenBank/DDBJ databases">
        <title>Draft whole genome sequences of clinical Proprionibacteriaceae strains.</title>
        <authorList>
            <person name="Bernier A.-M."/>
            <person name="Bernard K."/>
            <person name="Domingo M.-C."/>
        </authorList>
    </citation>
    <scope>NUCLEOTIDE SEQUENCE [LARGE SCALE GENOMIC DNA]</scope>
    <source>
        <strain evidence="10 11">NML 130396</strain>
    </source>
</reference>
<comment type="similarity">
    <text evidence="8">Belongs to the binding-protein-dependent transport system permease family. LivHM subfamily.</text>
</comment>
<keyword evidence="7 9" id="KW-0472">Membrane</keyword>
<feature type="transmembrane region" description="Helical" evidence="9">
    <location>
        <begin position="240"/>
        <end position="260"/>
    </location>
</feature>
<evidence type="ECO:0000256" key="8">
    <source>
        <dbReference type="ARBA" id="ARBA00037998"/>
    </source>
</evidence>
<feature type="transmembrane region" description="Helical" evidence="9">
    <location>
        <begin position="6"/>
        <end position="29"/>
    </location>
</feature>
<gene>
    <name evidence="10" type="ORF">CGZ93_17535</name>
</gene>
<dbReference type="CDD" id="cd06582">
    <property type="entry name" value="TM_PBP1_LivH_like"/>
    <property type="match status" value="1"/>
</dbReference>
<evidence type="ECO:0000256" key="3">
    <source>
        <dbReference type="ARBA" id="ARBA00022475"/>
    </source>
</evidence>
<dbReference type="GO" id="GO:0005886">
    <property type="term" value="C:plasma membrane"/>
    <property type="evidence" value="ECO:0007669"/>
    <property type="project" value="UniProtKB-SubCell"/>
</dbReference>
<protein>
    <submittedName>
        <fullName evidence="10">Branched-chain amino acid ABC transporter permease</fullName>
    </submittedName>
</protein>
<keyword evidence="11" id="KW-1185">Reference proteome</keyword>
<organism evidence="10 11">
    <name type="scientific">Enemella dayhoffiae</name>
    <dbReference type="NCBI Taxonomy" id="2016507"/>
    <lineage>
        <taxon>Bacteria</taxon>
        <taxon>Bacillati</taxon>
        <taxon>Actinomycetota</taxon>
        <taxon>Actinomycetes</taxon>
        <taxon>Propionibacteriales</taxon>
        <taxon>Propionibacteriaceae</taxon>
        <taxon>Enemella</taxon>
    </lineage>
</organism>
<dbReference type="AlphaFoldDB" id="A0A255GPS1"/>
<keyword evidence="6 9" id="KW-1133">Transmembrane helix</keyword>
<evidence type="ECO:0000256" key="5">
    <source>
        <dbReference type="ARBA" id="ARBA00022970"/>
    </source>
</evidence>
<keyword evidence="3" id="KW-1003">Cell membrane</keyword>
<feature type="transmembrane region" description="Helical" evidence="9">
    <location>
        <begin position="95"/>
        <end position="117"/>
    </location>
</feature>
<evidence type="ECO:0000256" key="9">
    <source>
        <dbReference type="SAM" id="Phobius"/>
    </source>
</evidence>
<keyword evidence="2" id="KW-0813">Transport</keyword>
<keyword evidence="4 9" id="KW-0812">Transmembrane</keyword>
<dbReference type="InterPro" id="IPR052157">
    <property type="entry name" value="BCAA_transport_permease"/>
</dbReference>
<comment type="caution">
    <text evidence="10">The sequence shown here is derived from an EMBL/GenBank/DDBJ whole genome shotgun (WGS) entry which is preliminary data.</text>
</comment>
<proteinExistence type="inferred from homology"/>
<dbReference type="Pfam" id="PF02653">
    <property type="entry name" value="BPD_transp_2"/>
    <property type="match status" value="1"/>
</dbReference>
<dbReference type="Proteomes" id="UP000216311">
    <property type="component" value="Unassembled WGS sequence"/>
</dbReference>
<evidence type="ECO:0000256" key="7">
    <source>
        <dbReference type="ARBA" id="ARBA00023136"/>
    </source>
</evidence>
<dbReference type="InterPro" id="IPR001851">
    <property type="entry name" value="ABC_transp_permease"/>
</dbReference>
<feature type="transmembrane region" description="Helical" evidence="9">
    <location>
        <begin position="60"/>
        <end position="83"/>
    </location>
</feature>
<dbReference type="PANTHER" id="PTHR11795">
    <property type="entry name" value="BRANCHED-CHAIN AMINO ACID TRANSPORT SYSTEM PERMEASE PROTEIN LIVH"/>
    <property type="match status" value="1"/>
</dbReference>